<dbReference type="Proteomes" id="UP001153148">
    <property type="component" value="Unassembled WGS sequence"/>
</dbReference>
<gene>
    <name evidence="1" type="ORF">TPAB3V08_LOCUS2558</name>
</gene>
<protein>
    <submittedName>
        <fullName evidence="1">Uncharacterized protein</fullName>
    </submittedName>
</protein>
<dbReference type="EMBL" id="CAJPIN010002618">
    <property type="protein sequence ID" value="CAG2055555.1"/>
    <property type="molecule type" value="Genomic_DNA"/>
</dbReference>
<proteinExistence type="predicted"/>
<organism evidence="1 2">
    <name type="scientific">Timema podura</name>
    <name type="common">Walking stick</name>
    <dbReference type="NCBI Taxonomy" id="61482"/>
    <lineage>
        <taxon>Eukaryota</taxon>
        <taxon>Metazoa</taxon>
        <taxon>Ecdysozoa</taxon>
        <taxon>Arthropoda</taxon>
        <taxon>Hexapoda</taxon>
        <taxon>Insecta</taxon>
        <taxon>Pterygota</taxon>
        <taxon>Neoptera</taxon>
        <taxon>Polyneoptera</taxon>
        <taxon>Phasmatodea</taxon>
        <taxon>Timematodea</taxon>
        <taxon>Timematoidea</taxon>
        <taxon>Timematidae</taxon>
        <taxon>Timema</taxon>
    </lineage>
</organism>
<evidence type="ECO:0000313" key="2">
    <source>
        <dbReference type="Proteomes" id="UP001153148"/>
    </source>
</evidence>
<sequence>MPVKHCNQYSKNSAWLLVFVSIVTKTMSRARTGCIGILRNYSDKSTLGHVLRPQPVLKPIIEVDIVQKFRVD</sequence>
<accession>A0ABN7NID1</accession>
<comment type="caution">
    <text evidence="1">The sequence shown here is derived from an EMBL/GenBank/DDBJ whole genome shotgun (WGS) entry which is preliminary data.</text>
</comment>
<name>A0ABN7NID1_TIMPD</name>
<evidence type="ECO:0000313" key="1">
    <source>
        <dbReference type="EMBL" id="CAG2055555.1"/>
    </source>
</evidence>
<keyword evidence="2" id="KW-1185">Reference proteome</keyword>
<reference evidence="1" key="1">
    <citation type="submission" date="2021-03" db="EMBL/GenBank/DDBJ databases">
        <authorList>
            <person name="Tran Van P."/>
        </authorList>
    </citation>
    <scope>NUCLEOTIDE SEQUENCE</scope>
</reference>